<sequence length="179" mass="18874">MHRQQAGGASRAILTAAVTPRSEKGSRRFPAGFPPASRCPIESSTAALQAAPPWGFRPPSRQPVSGGFHCQNQAGGNGVCLADTEKRDGCYCTRCTPSTTPAPFGAGILEEGGFPLGGRAAFWRSPAQRETQNDRRGLSTAVRSSGGSRLAGGSCRPPKLESGPMCWNWLDDLCSRVLS</sequence>
<dbReference type="Proteomes" id="UP001066276">
    <property type="component" value="Chromosome 7"/>
</dbReference>
<reference evidence="2" key="1">
    <citation type="journal article" date="2022" name="bioRxiv">
        <title>Sequencing and chromosome-scale assembly of the giantPleurodeles waltlgenome.</title>
        <authorList>
            <person name="Brown T."/>
            <person name="Elewa A."/>
            <person name="Iarovenko S."/>
            <person name="Subramanian E."/>
            <person name="Araus A.J."/>
            <person name="Petzold A."/>
            <person name="Susuki M."/>
            <person name="Suzuki K.-i.T."/>
            <person name="Hayashi T."/>
            <person name="Toyoda A."/>
            <person name="Oliveira C."/>
            <person name="Osipova E."/>
            <person name="Leigh N.D."/>
            <person name="Simon A."/>
            <person name="Yun M.H."/>
        </authorList>
    </citation>
    <scope>NUCLEOTIDE SEQUENCE</scope>
    <source>
        <strain evidence="2">20211129_DDA</strain>
        <tissue evidence="2">Liver</tissue>
    </source>
</reference>
<evidence type="ECO:0000256" key="1">
    <source>
        <dbReference type="SAM" id="MobiDB-lite"/>
    </source>
</evidence>
<dbReference type="EMBL" id="JANPWB010000011">
    <property type="protein sequence ID" value="KAJ1132263.1"/>
    <property type="molecule type" value="Genomic_DNA"/>
</dbReference>
<feature type="region of interest" description="Disordered" evidence="1">
    <location>
        <begin position="1"/>
        <end position="36"/>
    </location>
</feature>
<gene>
    <name evidence="2" type="ORF">NDU88_010589</name>
</gene>
<feature type="region of interest" description="Disordered" evidence="1">
    <location>
        <begin position="126"/>
        <end position="158"/>
    </location>
</feature>
<evidence type="ECO:0000313" key="2">
    <source>
        <dbReference type="EMBL" id="KAJ1132263.1"/>
    </source>
</evidence>
<name>A0AAV7PVL4_PLEWA</name>
<protein>
    <submittedName>
        <fullName evidence="2">Uncharacterized protein</fullName>
    </submittedName>
</protein>
<feature type="compositionally biased region" description="Low complexity" evidence="1">
    <location>
        <begin position="143"/>
        <end position="156"/>
    </location>
</feature>
<proteinExistence type="predicted"/>
<accession>A0AAV7PVL4</accession>
<comment type="caution">
    <text evidence="2">The sequence shown here is derived from an EMBL/GenBank/DDBJ whole genome shotgun (WGS) entry which is preliminary data.</text>
</comment>
<evidence type="ECO:0000313" key="3">
    <source>
        <dbReference type="Proteomes" id="UP001066276"/>
    </source>
</evidence>
<organism evidence="2 3">
    <name type="scientific">Pleurodeles waltl</name>
    <name type="common">Iberian ribbed newt</name>
    <dbReference type="NCBI Taxonomy" id="8319"/>
    <lineage>
        <taxon>Eukaryota</taxon>
        <taxon>Metazoa</taxon>
        <taxon>Chordata</taxon>
        <taxon>Craniata</taxon>
        <taxon>Vertebrata</taxon>
        <taxon>Euteleostomi</taxon>
        <taxon>Amphibia</taxon>
        <taxon>Batrachia</taxon>
        <taxon>Caudata</taxon>
        <taxon>Salamandroidea</taxon>
        <taxon>Salamandridae</taxon>
        <taxon>Pleurodelinae</taxon>
        <taxon>Pleurodeles</taxon>
    </lineage>
</organism>
<keyword evidence="3" id="KW-1185">Reference proteome</keyword>
<dbReference type="AlphaFoldDB" id="A0AAV7PVL4"/>